<sequence>MKLVLAVPVNLRSFARAAHIVLAAAASLLCMYLLFGLVGLLVLVAELLWLGTLLRKAAYGK</sequence>
<gene>
    <name evidence="1" type="ORF">SAMN04488000_10414</name>
</gene>
<dbReference type="RefSeq" id="WP_089914385.1">
    <property type="nucleotide sequence ID" value="NZ_FOFV01000004.1"/>
</dbReference>
<dbReference type="AlphaFoldDB" id="A0A1H9I3E3"/>
<evidence type="ECO:0000313" key="2">
    <source>
        <dbReference type="Proteomes" id="UP000199503"/>
    </source>
</evidence>
<dbReference type="EMBL" id="FOFV01000004">
    <property type="protein sequence ID" value="SEQ69057.1"/>
    <property type="molecule type" value="Genomic_DNA"/>
</dbReference>
<evidence type="ECO:0000313" key="1">
    <source>
        <dbReference type="EMBL" id="SEQ69057.1"/>
    </source>
</evidence>
<organism evidence="1 2">
    <name type="scientific">Lentzea albida</name>
    <dbReference type="NCBI Taxonomy" id="65499"/>
    <lineage>
        <taxon>Bacteria</taxon>
        <taxon>Bacillati</taxon>
        <taxon>Actinomycetota</taxon>
        <taxon>Actinomycetes</taxon>
        <taxon>Pseudonocardiales</taxon>
        <taxon>Pseudonocardiaceae</taxon>
        <taxon>Lentzea</taxon>
    </lineage>
</organism>
<keyword evidence="2" id="KW-1185">Reference proteome</keyword>
<dbReference type="STRING" id="65499.SAMN04488000_10414"/>
<reference evidence="2" key="1">
    <citation type="submission" date="2016-10" db="EMBL/GenBank/DDBJ databases">
        <authorList>
            <person name="Varghese N."/>
            <person name="Submissions S."/>
        </authorList>
    </citation>
    <scope>NUCLEOTIDE SEQUENCE [LARGE SCALE GENOMIC DNA]</scope>
    <source>
        <strain evidence="2">DSM 44437</strain>
    </source>
</reference>
<dbReference type="Proteomes" id="UP000199503">
    <property type="component" value="Unassembled WGS sequence"/>
</dbReference>
<protein>
    <submittedName>
        <fullName evidence="1">Uncharacterized protein</fullName>
    </submittedName>
</protein>
<name>A0A1H9I3E3_9PSEU</name>
<accession>A0A1H9I3E3</accession>
<proteinExistence type="predicted"/>